<organism evidence="1 2">
    <name type="scientific">Lactuca saligna</name>
    <name type="common">Willowleaf lettuce</name>
    <dbReference type="NCBI Taxonomy" id="75948"/>
    <lineage>
        <taxon>Eukaryota</taxon>
        <taxon>Viridiplantae</taxon>
        <taxon>Streptophyta</taxon>
        <taxon>Embryophyta</taxon>
        <taxon>Tracheophyta</taxon>
        <taxon>Spermatophyta</taxon>
        <taxon>Magnoliopsida</taxon>
        <taxon>eudicotyledons</taxon>
        <taxon>Gunneridae</taxon>
        <taxon>Pentapetalae</taxon>
        <taxon>asterids</taxon>
        <taxon>campanulids</taxon>
        <taxon>Asterales</taxon>
        <taxon>Asteraceae</taxon>
        <taxon>Cichorioideae</taxon>
        <taxon>Cichorieae</taxon>
        <taxon>Lactucinae</taxon>
        <taxon>Lactuca</taxon>
    </lineage>
</organism>
<dbReference type="AlphaFoldDB" id="A0AA35ZJM0"/>
<reference evidence="1" key="1">
    <citation type="submission" date="2023-04" db="EMBL/GenBank/DDBJ databases">
        <authorList>
            <person name="Vijverberg K."/>
            <person name="Xiong W."/>
            <person name="Schranz E."/>
        </authorList>
    </citation>
    <scope>NUCLEOTIDE SEQUENCE</scope>
</reference>
<evidence type="ECO:0000313" key="2">
    <source>
        <dbReference type="Proteomes" id="UP001177003"/>
    </source>
</evidence>
<protein>
    <submittedName>
        <fullName evidence="1">Uncharacterized protein</fullName>
    </submittedName>
</protein>
<dbReference type="EMBL" id="OX465083">
    <property type="protein sequence ID" value="CAI9293826.1"/>
    <property type="molecule type" value="Genomic_DNA"/>
</dbReference>
<dbReference type="Proteomes" id="UP001177003">
    <property type="component" value="Chromosome 7"/>
</dbReference>
<name>A0AA35ZJM0_LACSI</name>
<proteinExistence type="predicted"/>
<gene>
    <name evidence="1" type="ORF">LSALG_LOCUS32834</name>
</gene>
<evidence type="ECO:0000313" key="1">
    <source>
        <dbReference type="EMBL" id="CAI9293826.1"/>
    </source>
</evidence>
<sequence length="275" mass="31072">MKEVAGPSKKSRTSKKTKIIIPEATVKETKTSKTHFSYHSFEIWSSSQIKTEVWWFSYFKCGSQASCYSPKSANVIMGEGDFTKETTQPPQVSSRHGGGSLVSSFEIDGLLKACEARMVSNMSGMLKDSVLRILEKIDHAEHTKELRINSFNSKYVGVVKELTNVQNTLFVMDLKKVREDINLKLQELHDDMVREVTVVQNDYATLHKKVDIICDAVTEYFTLYESMSPQITQLSTTDNQQFGEVISMLIDLKESVLNPVTSSIITPEFLSQNFT</sequence>
<accession>A0AA35ZJM0</accession>
<keyword evidence="2" id="KW-1185">Reference proteome</keyword>